<dbReference type="Pfam" id="PF00254">
    <property type="entry name" value="FKBP_C"/>
    <property type="match status" value="1"/>
</dbReference>
<evidence type="ECO:0000256" key="5">
    <source>
        <dbReference type="ARBA" id="ARBA00024206"/>
    </source>
</evidence>
<dbReference type="PANTHER" id="PTHR45779:SF7">
    <property type="entry name" value="PEPTIDYLPROLYL ISOMERASE"/>
    <property type="match status" value="1"/>
</dbReference>
<dbReference type="GO" id="GO:0003755">
    <property type="term" value="F:peptidyl-prolyl cis-trans isomerase activity"/>
    <property type="evidence" value="ECO:0007669"/>
    <property type="project" value="UniProtKB-KW"/>
</dbReference>
<dbReference type="AlphaFoldDB" id="A0A1Q2ZYP3"/>
<reference evidence="9 10" key="1">
    <citation type="submission" date="2016-08" db="EMBL/GenBank/DDBJ databases">
        <title>Draft genome sequence of allopolyploid Zygosaccharomyces rouxii.</title>
        <authorList>
            <person name="Watanabe J."/>
            <person name="Uehara K."/>
            <person name="Mogi Y."/>
            <person name="Tsukioka Y."/>
        </authorList>
    </citation>
    <scope>NUCLEOTIDE SEQUENCE [LARGE SCALE GENOMIC DNA]</scope>
    <source>
        <strain evidence="9 10">NBRC 110957</strain>
    </source>
</reference>
<dbReference type="Proteomes" id="UP000187013">
    <property type="component" value="Unassembled WGS sequence"/>
</dbReference>
<name>A0A1Q2ZYP3_ZYGRO</name>
<evidence type="ECO:0000313" key="9">
    <source>
        <dbReference type="EMBL" id="GAV48574.1"/>
    </source>
</evidence>
<gene>
    <name evidence="9" type="ORF">ZYGR_0K00790</name>
</gene>
<keyword evidence="7" id="KW-0732">Signal</keyword>
<evidence type="ECO:0000313" key="10">
    <source>
        <dbReference type="Proteomes" id="UP000187013"/>
    </source>
</evidence>
<feature type="domain" description="PPIase FKBP-type" evidence="8">
    <location>
        <begin position="41"/>
        <end position="130"/>
    </location>
</feature>
<evidence type="ECO:0000256" key="7">
    <source>
        <dbReference type="SAM" id="SignalP"/>
    </source>
</evidence>
<evidence type="ECO:0000256" key="6">
    <source>
        <dbReference type="PROSITE-ProRule" id="PRU00277"/>
    </source>
</evidence>
<proteinExistence type="inferred from homology"/>
<dbReference type="OrthoDB" id="1902587at2759"/>
<evidence type="ECO:0000256" key="2">
    <source>
        <dbReference type="ARBA" id="ARBA00013194"/>
    </source>
</evidence>
<dbReference type="SUPFAM" id="SSF54534">
    <property type="entry name" value="FKBP-like"/>
    <property type="match status" value="1"/>
</dbReference>
<keyword evidence="3 6" id="KW-0697">Rotamase</keyword>
<feature type="chain" id="PRO_5012772207" description="peptidylprolyl isomerase" evidence="7">
    <location>
        <begin position="18"/>
        <end position="136"/>
    </location>
</feature>
<evidence type="ECO:0000256" key="1">
    <source>
        <dbReference type="ARBA" id="ARBA00000971"/>
    </source>
</evidence>
<comment type="similarity">
    <text evidence="5">Belongs to the FKBP-type PPIase family. FKBP2 subfamily.</text>
</comment>
<dbReference type="EC" id="5.2.1.8" evidence="2 6"/>
<dbReference type="PANTHER" id="PTHR45779">
    <property type="entry name" value="PEPTIDYLPROLYL ISOMERASE"/>
    <property type="match status" value="1"/>
</dbReference>
<keyword evidence="4 6" id="KW-0413">Isomerase</keyword>
<evidence type="ECO:0000256" key="4">
    <source>
        <dbReference type="ARBA" id="ARBA00023235"/>
    </source>
</evidence>
<dbReference type="InterPro" id="IPR001179">
    <property type="entry name" value="PPIase_FKBP_dom"/>
</dbReference>
<protein>
    <recommendedName>
        <fullName evidence="2 6">peptidylprolyl isomerase</fullName>
        <ecNumber evidence="2 6">5.2.1.8</ecNumber>
    </recommendedName>
</protein>
<evidence type="ECO:0000256" key="3">
    <source>
        <dbReference type="ARBA" id="ARBA00023110"/>
    </source>
</evidence>
<dbReference type="InterPro" id="IPR044609">
    <property type="entry name" value="FKBP2/11"/>
</dbReference>
<accession>A0A1Q2ZYP3</accession>
<sequence length="136" mass="15016">MQFFNLLYFFLVGLVTAGSLQDLEIGITKKAPRCTQKASAGDIVDVHYTGYFRDNGKQFDSSYSRGKPISFTLGSGQVIYGWEQGLIGTCVGEERKIQIPSKYAYGETGIPGVIPPNSDMVFDVKLVSINRDSLEF</sequence>
<dbReference type="FunFam" id="3.10.50.40:FF:000006">
    <property type="entry name" value="Peptidyl-prolyl cis-trans isomerase"/>
    <property type="match status" value="1"/>
</dbReference>
<feature type="signal peptide" evidence="7">
    <location>
        <begin position="1"/>
        <end position="17"/>
    </location>
</feature>
<organism evidence="9 10">
    <name type="scientific">Zygosaccharomyces rouxii</name>
    <dbReference type="NCBI Taxonomy" id="4956"/>
    <lineage>
        <taxon>Eukaryota</taxon>
        <taxon>Fungi</taxon>
        <taxon>Dikarya</taxon>
        <taxon>Ascomycota</taxon>
        <taxon>Saccharomycotina</taxon>
        <taxon>Saccharomycetes</taxon>
        <taxon>Saccharomycetales</taxon>
        <taxon>Saccharomycetaceae</taxon>
        <taxon>Zygosaccharomyces</taxon>
    </lineage>
</organism>
<evidence type="ECO:0000259" key="8">
    <source>
        <dbReference type="PROSITE" id="PS50059"/>
    </source>
</evidence>
<comment type="caution">
    <text evidence="9">The sequence shown here is derived from an EMBL/GenBank/DDBJ whole genome shotgun (WGS) entry which is preliminary data.</text>
</comment>
<comment type="catalytic activity">
    <reaction evidence="1 6">
        <text>[protein]-peptidylproline (omega=180) = [protein]-peptidylproline (omega=0)</text>
        <dbReference type="Rhea" id="RHEA:16237"/>
        <dbReference type="Rhea" id="RHEA-COMP:10747"/>
        <dbReference type="Rhea" id="RHEA-COMP:10748"/>
        <dbReference type="ChEBI" id="CHEBI:83833"/>
        <dbReference type="ChEBI" id="CHEBI:83834"/>
        <dbReference type="EC" id="5.2.1.8"/>
    </reaction>
</comment>
<dbReference type="InterPro" id="IPR046357">
    <property type="entry name" value="PPIase_dom_sf"/>
</dbReference>
<dbReference type="PROSITE" id="PS50059">
    <property type="entry name" value="FKBP_PPIASE"/>
    <property type="match status" value="1"/>
</dbReference>
<dbReference type="Gene3D" id="3.10.50.40">
    <property type="match status" value="1"/>
</dbReference>
<dbReference type="EMBL" id="BDGX01000011">
    <property type="protein sequence ID" value="GAV48574.1"/>
    <property type="molecule type" value="Genomic_DNA"/>
</dbReference>
<dbReference type="GO" id="GO:0005783">
    <property type="term" value="C:endoplasmic reticulum"/>
    <property type="evidence" value="ECO:0007669"/>
    <property type="project" value="TreeGrafter"/>
</dbReference>